<feature type="signal peptide" evidence="1">
    <location>
        <begin position="1"/>
        <end position="20"/>
    </location>
</feature>
<dbReference type="InterPro" id="IPR011050">
    <property type="entry name" value="Pectin_lyase_fold/virulence"/>
</dbReference>
<dbReference type="SMART" id="SM00710">
    <property type="entry name" value="PbH1"/>
    <property type="match status" value="5"/>
</dbReference>
<evidence type="ECO:0000256" key="1">
    <source>
        <dbReference type="SAM" id="SignalP"/>
    </source>
</evidence>
<name>A0A395JKU0_9GAMM</name>
<comment type="caution">
    <text evidence="2">The sequence shown here is derived from an EMBL/GenBank/DDBJ whole genome shotgun (WGS) entry which is preliminary data.</text>
</comment>
<reference evidence="2 3" key="1">
    <citation type="submission" date="2018-06" db="EMBL/GenBank/DDBJ databases">
        <title>Genomic Encyclopedia of Type Strains, Phase IV (KMG-IV): sequencing the most valuable type-strain genomes for metagenomic binning, comparative biology and taxonomic classification.</title>
        <authorList>
            <person name="Goeker M."/>
        </authorList>
    </citation>
    <scope>NUCLEOTIDE SEQUENCE [LARGE SCALE GENOMIC DNA]</scope>
    <source>
        <strain evidence="2 3">DSM 24032</strain>
    </source>
</reference>
<dbReference type="SUPFAM" id="SSF51126">
    <property type="entry name" value="Pectin lyase-like"/>
    <property type="match status" value="1"/>
</dbReference>
<feature type="chain" id="PRO_5017451913" description="CSLREA domain-containing protein" evidence="1">
    <location>
        <begin position="21"/>
        <end position="576"/>
    </location>
</feature>
<organism evidence="2 3">
    <name type="scientific">Arenicella xantha</name>
    <dbReference type="NCBI Taxonomy" id="644221"/>
    <lineage>
        <taxon>Bacteria</taxon>
        <taxon>Pseudomonadati</taxon>
        <taxon>Pseudomonadota</taxon>
        <taxon>Gammaproteobacteria</taxon>
        <taxon>Arenicellales</taxon>
        <taxon>Arenicellaceae</taxon>
        <taxon>Arenicella</taxon>
    </lineage>
</organism>
<evidence type="ECO:0008006" key="4">
    <source>
        <dbReference type="Google" id="ProtNLM"/>
    </source>
</evidence>
<accession>A0A395JKU0</accession>
<dbReference type="OrthoDB" id="5749006at2"/>
<dbReference type="InterPro" id="IPR006626">
    <property type="entry name" value="PbH1"/>
</dbReference>
<keyword evidence="3" id="KW-1185">Reference proteome</keyword>
<keyword evidence="1" id="KW-0732">Signal</keyword>
<gene>
    <name evidence="2" type="ORF">DFR28_102464</name>
</gene>
<dbReference type="InParanoid" id="A0A395JKU0"/>
<dbReference type="RefSeq" id="WP_113953847.1">
    <property type="nucleotide sequence ID" value="NZ_QNRT01000002.1"/>
</dbReference>
<evidence type="ECO:0000313" key="3">
    <source>
        <dbReference type="Proteomes" id="UP000253083"/>
    </source>
</evidence>
<evidence type="ECO:0000313" key="2">
    <source>
        <dbReference type="EMBL" id="RBP51045.1"/>
    </source>
</evidence>
<sequence>MKGLALILVSVLCCSYGALARSAPSVWETTVDSATDAGGCSLSEAMQSMNVESSVGGCVLATSSATQPFSNLILVPSSIETHVTQAHDARNAFIEYTNVDPLTIRGVGGKALITRANSASQPFRFISVLQASLTLENLIFSKGNHSLPGMTTTPRGGAVSVIGGSLTIRNSDFLQNAATSVDSNSGAVGGAIFFNGVDGADVTIENTRFISNGARVNSSDNSASRLLSGGAITISNLFGNVTIIDSVFQANVAETDSSLNRGCSGGAINIASGKTGVVTSDLRPRVVIMRSAFANNTCYKEGSISTSTGGALRISRNLNVSILDSTLSGNRAKSGSAISGALGQVDLLITNSTIANNLGDFAAVNVAFTHAANELNSKFFITNSIIAGNLGADASLSSGKNIFLIYDNKTNFIPSHSVFGSSEAFTFSSHQATYKAAPDSPPIAYNFSQNDNLILTVDGDRPTALNGIIKPLQQSGTSRAHHALASGSPAIDAAVAFIDTFTISSPSGPQTVYIQGCRGTETVIQSAALPPPPFRDDQLRSSRFDGRACDIGAVEYRDELCFPILPSNGKGALVCL</sequence>
<protein>
    <recommendedName>
        <fullName evidence="4">CSLREA domain-containing protein</fullName>
    </recommendedName>
</protein>
<dbReference type="AlphaFoldDB" id="A0A395JKU0"/>
<dbReference type="Proteomes" id="UP000253083">
    <property type="component" value="Unassembled WGS sequence"/>
</dbReference>
<dbReference type="EMBL" id="QNRT01000002">
    <property type="protein sequence ID" value="RBP51045.1"/>
    <property type="molecule type" value="Genomic_DNA"/>
</dbReference>
<proteinExistence type="predicted"/>